<sequence>MPSVTSTMQQFQDPPQDFTRSVPTIRISGRLLEEAGMRKNEHEDAFLFYSDDEVRMRALSGGTRGAAHQSAGTDGVTRKTRISFELHPSVFFEDLFSDDAFGNGDNESVTDEDFVEAMAENPKMEGVASILFGADVQANIKSSRAA</sequence>
<evidence type="ECO:0000256" key="1">
    <source>
        <dbReference type="SAM" id="MobiDB-lite"/>
    </source>
</evidence>
<evidence type="ECO:0000313" key="3">
    <source>
        <dbReference type="Proteomes" id="UP001224775"/>
    </source>
</evidence>
<accession>A0AAD8Y2D0</accession>
<reference evidence="2" key="1">
    <citation type="submission" date="2023-06" db="EMBL/GenBank/DDBJ databases">
        <title>Survivors Of The Sea: Transcriptome response of Skeletonema marinoi to long-term dormancy.</title>
        <authorList>
            <person name="Pinder M.I.M."/>
            <person name="Kourtchenko O."/>
            <person name="Robertson E.K."/>
            <person name="Larsson T."/>
            <person name="Maumus F."/>
            <person name="Osuna-Cruz C.M."/>
            <person name="Vancaester E."/>
            <person name="Stenow R."/>
            <person name="Vandepoele K."/>
            <person name="Ploug H."/>
            <person name="Bruchert V."/>
            <person name="Godhe A."/>
            <person name="Topel M."/>
        </authorList>
    </citation>
    <scope>NUCLEOTIDE SEQUENCE</scope>
    <source>
        <strain evidence="2">R05AC</strain>
    </source>
</reference>
<dbReference type="EMBL" id="JATAAI010000022">
    <property type="protein sequence ID" value="KAK1737898.1"/>
    <property type="molecule type" value="Genomic_DNA"/>
</dbReference>
<gene>
    <name evidence="2" type="ORF">QTG54_011192</name>
</gene>
<dbReference type="Proteomes" id="UP001224775">
    <property type="component" value="Unassembled WGS sequence"/>
</dbReference>
<comment type="caution">
    <text evidence="2">The sequence shown here is derived from an EMBL/GenBank/DDBJ whole genome shotgun (WGS) entry which is preliminary data.</text>
</comment>
<organism evidence="2 3">
    <name type="scientific">Skeletonema marinoi</name>
    <dbReference type="NCBI Taxonomy" id="267567"/>
    <lineage>
        <taxon>Eukaryota</taxon>
        <taxon>Sar</taxon>
        <taxon>Stramenopiles</taxon>
        <taxon>Ochrophyta</taxon>
        <taxon>Bacillariophyta</taxon>
        <taxon>Coscinodiscophyceae</taxon>
        <taxon>Thalassiosirophycidae</taxon>
        <taxon>Thalassiosirales</taxon>
        <taxon>Skeletonemataceae</taxon>
        <taxon>Skeletonema</taxon>
        <taxon>Skeletonema marinoi-dohrnii complex</taxon>
    </lineage>
</organism>
<feature type="region of interest" description="Disordered" evidence="1">
    <location>
        <begin position="1"/>
        <end position="20"/>
    </location>
</feature>
<proteinExistence type="predicted"/>
<evidence type="ECO:0000313" key="2">
    <source>
        <dbReference type="EMBL" id="KAK1737898.1"/>
    </source>
</evidence>
<dbReference type="AlphaFoldDB" id="A0AAD8Y2D0"/>
<keyword evidence="3" id="KW-1185">Reference proteome</keyword>
<name>A0AAD8Y2D0_9STRA</name>
<protein>
    <submittedName>
        <fullName evidence="2">Uncharacterized protein</fullName>
    </submittedName>
</protein>